<sequence>MNKIPAKIINITTSGGIALVDLETGGCSLSALIVDAEELPVWLSPGADVLAVFKESELSIAVRLSGKISLRNRFPCKVTNINLGELLSVVELRFGSFTIHSAITTRSVKSLELEIGTEVTALIKANEISLIKQTESGKRKAENGKRKTESGKRKAESGKRKTESGKRKAEDGRKGGRVTR</sequence>
<gene>
    <name evidence="5" type="ORF">SAMN03080601_01894</name>
</gene>
<dbReference type="AlphaFoldDB" id="A0A1T5GNP8"/>
<feature type="compositionally biased region" description="Basic and acidic residues" evidence="3">
    <location>
        <begin position="135"/>
        <end position="174"/>
    </location>
</feature>
<evidence type="ECO:0000256" key="3">
    <source>
        <dbReference type="SAM" id="MobiDB-lite"/>
    </source>
</evidence>
<feature type="region of interest" description="Disordered" evidence="3">
    <location>
        <begin position="133"/>
        <end position="180"/>
    </location>
</feature>
<dbReference type="Proteomes" id="UP000191055">
    <property type="component" value="Unassembled WGS sequence"/>
</dbReference>
<evidence type="ECO:0000256" key="2">
    <source>
        <dbReference type="PROSITE-ProRule" id="PRU01213"/>
    </source>
</evidence>
<dbReference type="InterPro" id="IPR004606">
    <property type="entry name" value="Mop_domain"/>
</dbReference>
<dbReference type="PROSITE" id="PS51866">
    <property type="entry name" value="MOP"/>
    <property type="match status" value="1"/>
</dbReference>
<evidence type="ECO:0000259" key="4">
    <source>
        <dbReference type="PROSITE" id="PS51866"/>
    </source>
</evidence>
<keyword evidence="6" id="KW-1185">Reference proteome</keyword>
<reference evidence="5 6" key="1">
    <citation type="submission" date="2017-02" db="EMBL/GenBank/DDBJ databases">
        <authorList>
            <person name="Peterson S.W."/>
        </authorList>
    </citation>
    <scope>NUCLEOTIDE SEQUENCE [LARGE SCALE GENOMIC DNA]</scope>
    <source>
        <strain evidence="5 6">DSM 24412</strain>
    </source>
</reference>
<evidence type="ECO:0000256" key="1">
    <source>
        <dbReference type="ARBA" id="ARBA00022505"/>
    </source>
</evidence>
<dbReference type="Gene3D" id="2.40.50.100">
    <property type="match status" value="2"/>
</dbReference>
<dbReference type="KEGG" id="asx:CDL62_03380"/>
<dbReference type="Pfam" id="PF03459">
    <property type="entry name" value="TOBE"/>
    <property type="match status" value="1"/>
</dbReference>
<dbReference type="EMBL" id="FUYV01000010">
    <property type="protein sequence ID" value="SKC10033.1"/>
    <property type="molecule type" value="Genomic_DNA"/>
</dbReference>
<dbReference type="RefSeq" id="WP_079557639.1">
    <property type="nucleotide sequence ID" value="NZ_CP021904.1"/>
</dbReference>
<dbReference type="InterPro" id="IPR008995">
    <property type="entry name" value="Mo/tungstate-bd_C_term_dom"/>
</dbReference>
<proteinExistence type="predicted"/>
<keyword evidence="1 2" id="KW-0500">Molybdenum</keyword>
<evidence type="ECO:0000313" key="5">
    <source>
        <dbReference type="EMBL" id="SKC10033.1"/>
    </source>
</evidence>
<dbReference type="GO" id="GO:0015689">
    <property type="term" value="P:molybdate ion transport"/>
    <property type="evidence" value="ECO:0007669"/>
    <property type="project" value="InterPro"/>
</dbReference>
<dbReference type="NCBIfam" id="TIGR00638">
    <property type="entry name" value="Mop"/>
    <property type="match status" value="1"/>
</dbReference>
<name>A0A1T5GNP8_9BACT</name>
<dbReference type="OrthoDB" id="8719578at2"/>
<dbReference type="SUPFAM" id="SSF50331">
    <property type="entry name" value="MOP-like"/>
    <property type="match status" value="1"/>
</dbReference>
<dbReference type="STRING" id="889453.SAMN03080601_01894"/>
<dbReference type="InterPro" id="IPR005116">
    <property type="entry name" value="Transp-assoc_OB_typ1"/>
</dbReference>
<organism evidence="5 6">
    <name type="scientific">Alkalitalea saponilacus</name>
    <dbReference type="NCBI Taxonomy" id="889453"/>
    <lineage>
        <taxon>Bacteria</taxon>
        <taxon>Pseudomonadati</taxon>
        <taxon>Bacteroidota</taxon>
        <taxon>Bacteroidia</taxon>
        <taxon>Marinilabiliales</taxon>
        <taxon>Marinilabiliaceae</taxon>
        <taxon>Alkalitalea</taxon>
    </lineage>
</organism>
<feature type="domain" description="Mop" evidence="4">
    <location>
        <begin position="67"/>
        <end position="132"/>
    </location>
</feature>
<protein>
    <submittedName>
        <fullName evidence="5">TOBE domain-containing protein</fullName>
    </submittedName>
</protein>
<accession>A0A1T5GNP8</accession>
<evidence type="ECO:0000313" key="6">
    <source>
        <dbReference type="Proteomes" id="UP000191055"/>
    </source>
</evidence>